<dbReference type="InterPro" id="IPR015421">
    <property type="entry name" value="PyrdxlP-dep_Trfase_major"/>
</dbReference>
<accession>A0A2A9D442</accession>
<keyword evidence="3" id="KW-0808">Transferase</keyword>
<evidence type="ECO:0000256" key="2">
    <source>
        <dbReference type="ARBA" id="ARBA00009077"/>
    </source>
</evidence>
<dbReference type="InterPro" id="IPR054542">
    <property type="entry name" value="Cys_met_metab_PP"/>
</dbReference>
<evidence type="ECO:0000256" key="5">
    <source>
        <dbReference type="PIRSR" id="PIRSR001434-2"/>
    </source>
</evidence>
<comment type="caution">
    <text evidence="7">The sequence shown here is derived from an EMBL/GenBank/DDBJ whole genome shotgun (WGS) entry which is preliminary data.</text>
</comment>
<dbReference type="RefSeq" id="WP_098469564.1">
    <property type="nucleotide sequence ID" value="NZ_PDJD01000001.1"/>
</dbReference>
<organism evidence="7 8">
    <name type="scientific">Serinibacter salmoneus</name>
    <dbReference type="NCBI Taxonomy" id="556530"/>
    <lineage>
        <taxon>Bacteria</taxon>
        <taxon>Bacillati</taxon>
        <taxon>Actinomycetota</taxon>
        <taxon>Actinomycetes</taxon>
        <taxon>Micrococcales</taxon>
        <taxon>Beutenbergiaceae</taxon>
        <taxon>Serinibacter</taxon>
    </lineage>
</organism>
<dbReference type="EMBL" id="PDJD01000001">
    <property type="protein sequence ID" value="PFG20620.1"/>
    <property type="molecule type" value="Genomic_DNA"/>
</dbReference>
<evidence type="ECO:0000313" key="7">
    <source>
        <dbReference type="EMBL" id="PFG20620.1"/>
    </source>
</evidence>
<dbReference type="NCBIfam" id="NF005872">
    <property type="entry name" value="PRK07812.1"/>
    <property type="match status" value="1"/>
</dbReference>
<comment type="similarity">
    <text evidence="2 6">Belongs to the trans-sulfuration enzymes family.</text>
</comment>
<evidence type="ECO:0000256" key="6">
    <source>
        <dbReference type="RuleBase" id="RU362118"/>
    </source>
</evidence>
<dbReference type="OrthoDB" id="4966611at2"/>
<dbReference type="GO" id="GO:0003961">
    <property type="term" value="F:O-acetylhomoserine aminocarboxypropyltransferase activity"/>
    <property type="evidence" value="ECO:0007669"/>
    <property type="project" value="TreeGrafter"/>
</dbReference>
<dbReference type="GO" id="GO:0030170">
    <property type="term" value="F:pyridoxal phosphate binding"/>
    <property type="evidence" value="ECO:0007669"/>
    <property type="project" value="InterPro"/>
</dbReference>
<evidence type="ECO:0000313" key="8">
    <source>
        <dbReference type="Proteomes" id="UP000224915"/>
    </source>
</evidence>
<dbReference type="InterPro" id="IPR015422">
    <property type="entry name" value="PyrdxlP-dep_Trfase_small"/>
</dbReference>
<dbReference type="GO" id="GO:0019346">
    <property type="term" value="P:transsulfuration"/>
    <property type="evidence" value="ECO:0007669"/>
    <property type="project" value="InterPro"/>
</dbReference>
<dbReference type="GO" id="GO:0071269">
    <property type="term" value="P:L-homocysteine biosynthetic process"/>
    <property type="evidence" value="ECO:0007669"/>
    <property type="project" value="TreeGrafter"/>
</dbReference>
<dbReference type="SUPFAM" id="SSF53383">
    <property type="entry name" value="PLP-dependent transferases"/>
    <property type="match status" value="1"/>
</dbReference>
<dbReference type="Gene3D" id="3.40.640.10">
    <property type="entry name" value="Type I PLP-dependent aspartate aminotransferase-like (Major domain)"/>
    <property type="match status" value="1"/>
</dbReference>
<dbReference type="GO" id="GO:0004124">
    <property type="term" value="F:cysteine synthase activity"/>
    <property type="evidence" value="ECO:0007669"/>
    <property type="project" value="TreeGrafter"/>
</dbReference>
<proteinExistence type="inferred from homology"/>
<dbReference type="Pfam" id="PF01053">
    <property type="entry name" value="Cys_Met_Meta_PP"/>
    <property type="match status" value="1"/>
</dbReference>
<name>A0A2A9D442_9MICO</name>
<reference evidence="7 8" key="1">
    <citation type="submission" date="2017-10" db="EMBL/GenBank/DDBJ databases">
        <title>Sequencing the genomes of 1000 actinobacteria strains.</title>
        <authorList>
            <person name="Klenk H.-P."/>
        </authorList>
    </citation>
    <scope>NUCLEOTIDE SEQUENCE [LARGE SCALE GENOMIC DNA]</scope>
    <source>
        <strain evidence="7 8">DSM 21801</strain>
    </source>
</reference>
<feature type="modified residue" description="N6-(pyridoxal phosphate)lysine" evidence="5">
    <location>
        <position position="209"/>
    </location>
</feature>
<evidence type="ECO:0000256" key="1">
    <source>
        <dbReference type="ARBA" id="ARBA00001933"/>
    </source>
</evidence>
<dbReference type="Proteomes" id="UP000224915">
    <property type="component" value="Unassembled WGS sequence"/>
</dbReference>
<keyword evidence="4 5" id="KW-0663">Pyridoxal phosphate</keyword>
<dbReference type="InterPro" id="IPR006235">
    <property type="entry name" value="OAc-hSer/O-AcSer_sulfhydrylase"/>
</dbReference>
<evidence type="ECO:0000256" key="4">
    <source>
        <dbReference type="ARBA" id="ARBA00022898"/>
    </source>
</evidence>
<dbReference type="PANTHER" id="PTHR43797">
    <property type="entry name" value="HOMOCYSTEINE/CYSTEINE SYNTHASE"/>
    <property type="match status" value="1"/>
</dbReference>
<sequence>MSQTWKFETQQIHAGQTADPATGARALPIYQTTSFVFDSADQAAARFALAELGPIYTRITNPTTEAVENRIAALEGGVGALLVASGQAAETLAILNVAEAGDHVVASSSLYGGTYNLLHHTLPKLGITTTFVSDPHDPAQWREAAQENTKAFFAETIPNPRNDVLDIETVAGIAHEVGVPLIVDNTVATPYLTNPLAWGADVVVHSATKYLGGHGTSIAGVIVDGGTFDYGAHPERFGGFNQPDPSYNGLVYARDLGKDGAFGVNLSYILKARVQLLRDLGAAVSPFNAFQIAQGIETLSLRMERHVENAGAVATWLESREDVVQVHYAGLPSSPWHANARKYSPKGAGAVLAFELEGGAEAGKAFVSALLLHSNVANIGDVRSLVIHPASTTHSQLTPAEQLSSGVTPGLVRLSVGLEHIDDILADLELGFAAAAVGAETGDPVDATAI</sequence>
<dbReference type="InterPro" id="IPR000277">
    <property type="entry name" value="Cys/Met-Metab_PyrdxlP-dep_enz"/>
</dbReference>
<dbReference type="InterPro" id="IPR015424">
    <property type="entry name" value="PyrdxlP-dep_Trfase"/>
</dbReference>
<dbReference type="PIRSF" id="PIRSF001434">
    <property type="entry name" value="CGS"/>
    <property type="match status" value="1"/>
</dbReference>
<dbReference type="CDD" id="cd00614">
    <property type="entry name" value="CGS_like"/>
    <property type="match status" value="1"/>
</dbReference>
<evidence type="ECO:0000256" key="3">
    <source>
        <dbReference type="ARBA" id="ARBA00022679"/>
    </source>
</evidence>
<dbReference type="AlphaFoldDB" id="A0A2A9D442"/>
<dbReference type="PROSITE" id="PS00868">
    <property type="entry name" value="CYS_MET_METAB_PP"/>
    <property type="match status" value="1"/>
</dbReference>
<gene>
    <name evidence="7" type="ORF">ATL40_2227</name>
</gene>
<dbReference type="FunFam" id="3.40.640.10:FF:000035">
    <property type="entry name" value="O-succinylhomoserine sulfhydrylase"/>
    <property type="match status" value="1"/>
</dbReference>
<dbReference type="PANTHER" id="PTHR43797:SF2">
    <property type="entry name" value="HOMOCYSTEINE_CYSTEINE SYNTHASE"/>
    <property type="match status" value="1"/>
</dbReference>
<dbReference type="GO" id="GO:0005737">
    <property type="term" value="C:cytoplasm"/>
    <property type="evidence" value="ECO:0007669"/>
    <property type="project" value="TreeGrafter"/>
</dbReference>
<dbReference type="GO" id="GO:0006535">
    <property type="term" value="P:cysteine biosynthetic process from serine"/>
    <property type="evidence" value="ECO:0007669"/>
    <property type="project" value="TreeGrafter"/>
</dbReference>
<protein>
    <submittedName>
        <fullName evidence="7">O-acetylhomoserine sulfhydrylase</fullName>
    </submittedName>
</protein>
<comment type="cofactor">
    <cofactor evidence="1 6">
        <name>pyridoxal 5'-phosphate</name>
        <dbReference type="ChEBI" id="CHEBI:597326"/>
    </cofactor>
</comment>
<keyword evidence="8" id="KW-1185">Reference proteome</keyword>
<dbReference type="NCBIfam" id="TIGR01326">
    <property type="entry name" value="OAH_OAS_sulfhy"/>
    <property type="match status" value="1"/>
</dbReference>
<dbReference type="Gene3D" id="3.90.1150.10">
    <property type="entry name" value="Aspartate Aminotransferase, domain 1"/>
    <property type="match status" value="1"/>
</dbReference>